<reference evidence="2" key="1">
    <citation type="submission" date="2021-03" db="EMBL/GenBank/DDBJ databases">
        <title>Draft genome sequence of rust myrtle Austropuccinia psidii MF-1, a brazilian biotype.</title>
        <authorList>
            <person name="Quecine M.C."/>
            <person name="Pachon D.M.R."/>
            <person name="Bonatelli M.L."/>
            <person name="Correr F.H."/>
            <person name="Franceschini L.M."/>
            <person name="Leite T.F."/>
            <person name="Margarido G.R.A."/>
            <person name="Almeida C.A."/>
            <person name="Ferrarezi J.A."/>
            <person name="Labate C.A."/>
        </authorList>
    </citation>
    <scope>NUCLEOTIDE SEQUENCE</scope>
    <source>
        <strain evidence="2">MF-1</strain>
    </source>
</reference>
<keyword evidence="3" id="KW-1185">Reference proteome</keyword>
<proteinExistence type="predicted"/>
<comment type="caution">
    <text evidence="2">The sequence shown here is derived from an EMBL/GenBank/DDBJ whole genome shotgun (WGS) entry which is preliminary data.</text>
</comment>
<evidence type="ECO:0000313" key="2">
    <source>
        <dbReference type="EMBL" id="MBW0568180.1"/>
    </source>
</evidence>
<sequence length="75" mass="8586">MEEPFAHPTPLHSIIIIDNMPIGFPPPRLCHLPLLFTLHPLLPWRSLPLPPRTQPPPPPIPTMRLARNSLAWDQH</sequence>
<organism evidence="2 3">
    <name type="scientific">Austropuccinia psidii MF-1</name>
    <dbReference type="NCBI Taxonomy" id="1389203"/>
    <lineage>
        <taxon>Eukaryota</taxon>
        <taxon>Fungi</taxon>
        <taxon>Dikarya</taxon>
        <taxon>Basidiomycota</taxon>
        <taxon>Pucciniomycotina</taxon>
        <taxon>Pucciniomycetes</taxon>
        <taxon>Pucciniales</taxon>
        <taxon>Sphaerophragmiaceae</taxon>
        <taxon>Austropuccinia</taxon>
    </lineage>
</organism>
<name>A0A9Q3JVE5_9BASI</name>
<evidence type="ECO:0000313" key="3">
    <source>
        <dbReference type="Proteomes" id="UP000765509"/>
    </source>
</evidence>
<dbReference type="AlphaFoldDB" id="A0A9Q3JVE5"/>
<dbReference type="Proteomes" id="UP000765509">
    <property type="component" value="Unassembled WGS sequence"/>
</dbReference>
<feature type="compositionally biased region" description="Pro residues" evidence="1">
    <location>
        <begin position="50"/>
        <end position="61"/>
    </location>
</feature>
<feature type="region of interest" description="Disordered" evidence="1">
    <location>
        <begin position="50"/>
        <end position="75"/>
    </location>
</feature>
<protein>
    <submittedName>
        <fullName evidence="2">Uncharacterized protein</fullName>
    </submittedName>
</protein>
<evidence type="ECO:0000256" key="1">
    <source>
        <dbReference type="SAM" id="MobiDB-lite"/>
    </source>
</evidence>
<accession>A0A9Q3JVE5</accession>
<dbReference type="EMBL" id="AVOT02082144">
    <property type="protein sequence ID" value="MBW0568180.1"/>
    <property type="molecule type" value="Genomic_DNA"/>
</dbReference>
<gene>
    <name evidence="2" type="ORF">O181_107895</name>
</gene>